<evidence type="ECO:0000256" key="3">
    <source>
        <dbReference type="ARBA" id="ARBA00022741"/>
    </source>
</evidence>
<keyword evidence="15" id="KW-1185">Reference proteome</keyword>
<keyword evidence="4" id="KW-0788">Thiol protease</keyword>
<dbReference type="PANTHER" id="PTHR24221:SF654">
    <property type="entry name" value="ATP-BINDING CASSETTE SUB-FAMILY B MEMBER 6"/>
    <property type="match status" value="1"/>
</dbReference>
<comment type="caution">
    <text evidence="14">The sequence shown here is derived from an EMBL/GenBank/DDBJ whole genome shotgun (WGS) entry which is preliminary data.</text>
</comment>
<dbReference type="InterPro" id="IPR005074">
    <property type="entry name" value="Peptidase_C39"/>
</dbReference>
<keyword evidence="9" id="KW-0080">Bacteriocin transport</keyword>
<evidence type="ECO:0000256" key="5">
    <source>
        <dbReference type="ARBA" id="ARBA00022840"/>
    </source>
</evidence>
<dbReference type="GeneID" id="93711752"/>
<dbReference type="SUPFAM" id="SSF52540">
    <property type="entry name" value="P-loop containing nucleoside triphosphate hydrolases"/>
    <property type="match status" value="1"/>
</dbReference>
<dbReference type="PANTHER" id="PTHR24221">
    <property type="entry name" value="ATP-BINDING CASSETTE SUB-FAMILY B"/>
    <property type="match status" value="1"/>
</dbReference>
<evidence type="ECO:0000256" key="6">
    <source>
        <dbReference type="ARBA" id="ARBA00022927"/>
    </source>
</evidence>
<dbReference type="InterPro" id="IPR003439">
    <property type="entry name" value="ABC_transporter-like_ATP-bd"/>
</dbReference>
<reference evidence="14 15" key="1">
    <citation type="submission" date="2016-10" db="EMBL/GenBank/DDBJ databases">
        <authorList>
            <person name="Varghese N."/>
            <person name="Submissions S."/>
        </authorList>
    </citation>
    <scope>NUCLEOTIDE SEQUENCE [LARGE SCALE GENOMIC DNA]</scope>
    <source>
        <strain evidence="14 15">DSM 13796</strain>
    </source>
</reference>
<evidence type="ECO:0000256" key="4">
    <source>
        <dbReference type="ARBA" id="ARBA00022807"/>
    </source>
</evidence>
<dbReference type="EMBL" id="FOXX01000007">
    <property type="protein sequence ID" value="SFQ73540.1"/>
    <property type="molecule type" value="Genomic_DNA"/>
</dbReference>
<dbReference type="Gene3D" id="3.40.50.300">
    <property type="entry name" value="P-loop containing nucleotide triphosphate hydrolases"/>
    <property type="match status" value="1"/>
</dbReference>
<keyword evidence="3" id="KW-0547">Nucleotide-binding</keyword>
<keyword evidence="4" id="KW-0378">Hydrolase</keyword>
<dbReference type="InterPro" id="IPR027417">
    <property type="entry name" value="P-loop_NTPase"/>
</dbReference>
<accession>A0A1I6AXW9</accession>
<evidence type="ECO:0000313" key="15">
    <source>
        <dbReference type="Proteomes" id="UP000182762"/>
    </source>
</evidence>
<feature type="transmembrane region" description="Helical" evidence="10">
    <location>
        <begin position="211"/>
        <end position="235"/>
    </location>
</feature>
<dbReference type="InterPro" id="IPR011527">
    <property type="entry name" value="ABC1_TM_dom"/>
</dbReference>
<organism evidence="14 15">
    <name type="scientific">Priestia endophytica DSM 13796</name>
    <dbReference type="NCBI Taxonomy" id="1121089"/>
    <lineage>
        <taxon>Bacteria</taxon>
        <taxon>Bacillati</taxon>
        <taxon>Bacillota</taxon>
        <taxon>Bacilli</taxon>
        <taxon>Bacillales</taxon>
        <taxon>Bacillaceae</taxon>
        <taxon>Priestia</taxon>
    </lineage>
</organism>
<evidence type="ECO:0000256" key="10">
    <source>
        <dbReference type="SAM" id="Phobius"/>
    </source>
</evidence>
<evidence type="ECO:0000259" key="11">
    <source>
        <dbReference type="PROSITE" id="PS50893"/>
    </source>
</evidence>
<evidence type="ECO:0000256" key="7">
    <source>
        <dbReference type="ARBA" id="ARBA00022989"/>
    </source>
</evidence>
<dbReference type="RefSeq" id="WP_061803390.1">
    <property type="nucleotide sequence ID" value="NZ_FOXX01000007.1"/>
</dbReference>
<dbReference type="CDD" id="cd18555">
    <property type="entry name" value="ABC_6TM_T1SS_like"/>
    <property type="match status" value="1"/>
</dbReference>
<keyword evidence="6" id="KW-0653">Protein transport</keyword>
<dbReference type="Proteomes" id="UP000182762">
    <property type="component" value="Unassembled WGS sequence"/>
</dbReference>
<name>A0A1I6AXW9_9BACI</name>
<feature type="transmembrane region" description="Helical" evidence="10">
    <location>
        <begin position="286"/>
        <end position="307"/>
    </location>
</feature>
<dbReference type="Gene3D" id="1.20.1560.10">
    <property type="entry name" value="ABC transporter type 1, transmembrane domain"/>
    <property type="match status" value="1"/>
</dbReference>
<feature type="domain" description="ABC transporter" evidence="11">
    <location>
        <begin position="488"/>
        <end position="713"/>
    </location>
</feature>
<dbReference type="PROSITE" id="PS50990">
    <property type="entry name" value="PEPTIDASE_C39"/>
    <property type="match status" value="1"/>
</dbReference>
<dbReference type="Pfam" id="PF00005">
    <property type="entry name" value="ABC_tran"/>
    <property type="match status" value="1"/>
</dbReference>
<dbReference type="SMART" id="SM00382">
    <property type="entry name" value="AAA"/>
    <property type="match status" value="1"/>
</dbReference>
<evidence type="ECO:0000256" key="2">
    <source>
        <dbReference type="ARBA" id="ARBA00022692"/>
    </source>
</evidence>
<dbReference type="Gene3D" id="3.90.70.10">
    <property type="entry name" value="Cysteine proteinases"/>
    <property type="match status" value="1"/>
</dbReference>
<dbReference type="PROSITE" id="PS50893">
    <property type="entry name" value="ABC_TRANSPORTER_2"/>
    <property type="match status" value="1"/>
</dbReference>
<evidence type="ECO:0000259" key="13">
    <source>
        <dbReference type="PROSITE" id="PS50990"/>
    </source>
</evidence>
<dbReference type="PROSITE" id="PS00211">
    <property type="entry name" value="ABC_TRANSPORTER_1"/>
    <property type="match status" value="1"/>
</dbReference>
<evidence type="ECO:0000256" key="1">
    <source>
        <dbReference type="ARBA" id="ARBA00004651"/>
    </source>
</evidence>
<dbReference type="Pfam" id="PF03412">
    <property type="entry name" value="Peptidase_C39"/>
    <property type="match status" value="1"/>
</dbReference>
<dbReference type="SUPFAM" id="SSF90123">
    <property type="entry name" value="ABC transporter transmembrane region"/>
    <property type="match status" value="1"/>
</dbReference>
<feature type="transmembrane region" description="Helical" evidence="10">
    <location>
        <begin position="170"/>
        <end position="191"/>
    </location>
</feature>
<comment type="subcellular location">
    <subcellularLocation>
        <location evidence="1">Cell membrane</location>
        <topology evidence="1">Multi-pass membrane protein</topology>
    </subcellularLocation>
</comment>
<gene>
    <name evidence="14" type="ORF">SAMN02745910_03135</name>
</gene>
<keyword evidence="8 10" id="KW-0472">Membrane</keyword>
<keyword evidence="6" id="KW-0813">Transport</keyword>
<sequence>MTKRKRKLPVILQTNKYDCGITCLAIVMSGEEKLRLNPKIFRGGRDFIGREGTNLFFLKETAVKYGYTFKAYRTTQLENLAHLVKDFPVILHWNHNHFVVLEKMDNEKALIIDPDSGRRDIPLDEFQEAYSGVAIHVKKDVQSKGESLSSVKEQHSFMKIGKYLFNNKKLISYIILLSFIFQILNLATPFLTQYIVDSFLEGKAESISLNMLSLFIILSVVLFFILSFVRMLFIIKLQVYLNKNMTNHFIQKIVSLPLKFFEVNSVGDIATRINNISVIREVISRLASTLILDISLLIVFCFVMLFYSPVLSVIVFAGAFVQVLSTKYLLPKIETYTKQEVNSQAHFQTQLVEVLRSMTFIKTIGNTDTIEEGMKSSFNHQLNHFSGRMHYSSLLGAISNSVNLSLPLLVLTVGVWWQGQSALTIGAIVAFSSIASRFMTPLGSIIGSLESIKMVEEMVDRVESVLQEDDEQLNQDQPYTFNAKQDSITIRDLAFGYTKESYIFEKAHMEIHPGEKMMIVGKTGSGKSTLLKVISGLYEPTDGEIHYGNQERTKINLMKLRETMGFIVQDINLFNDTILNNIKYFSETVSDESAVEAAKQACIHDDIMKMPMGYHTVIGENGISLSGGQRQRIAIARVLAKQPQILLIDEGTSNLDKETETKVLQNIYNKQITVVAITHRTDWLQHADSIYEIKEGKVTLVKQKNKQYLVSGD</sequence>
<keyword evidence="2 10" id="KW-0812">Transmembrane</keyword>
<dbReference type="InterPro" id="IPR003593">
    <property type="entry name" value="AAA+_ATPase"/>
</dbReference>
<dbReference type="InterPro" id="IPR036640">
    <property type="entry name" value="ABC1_TM_sf"/>
</dbReference>
<feature type="domain" description="ABC transmembrane type-1" evidence="12">
    <location>
        <begin position="174"/>
        <end position="454"/>
    </location>
</feature>
<keyword evidence="5" id="KW-0067">ATP-binding</keyword>
<keyword evidence="4" id="KW-0645">Protease</keyword>
<dbReference type="InterPro" id="IPR039421">
    <property type="entry name" value="Type_1_exporter"/>
</dbReference>
<evidence type="ECO:0000259" key="12">
    <source>
        <dbReference type="PROSITE" id="PS50929"/>
    </source>
</evidence>
<proteinExistence type="predicted"/>
<feature type="domain" description="Peptidase C39" evidence="13">
    <location>
        <begin position="13"/>
        <end position="137"/>
    </location>
</feature>
<dbReference type="InterPro" id="IPR017871">
    <property type="entry name" value="ABC_transporter-like_CS"/>
</dbReference>
<evidence type="ECO:0000313" key="14">
    <source>
        <dbReference type="EMBL" id="SFQ73540.1"/>
    </source>
</evidence>
<dbReference type="Pfam" id="PF00664">
    <property type="entry name" value="ABC_membrane"/>
    <property type="match status" value="1"/>
</dbReference>
<evidence type="ECO:0000256" key="9">
    <source>
        <dbReference type="ARBA" id="ARBA00043264"/>
    </source>
</evidence>
<evidence type="ECO:0000256" key="8">
    <source>
        <dbReference type="ARBA" id="ARBA00023136"/>
    </source>
</evidence>
<dbReference type="PROSITE" id="PS50929">
    <property type="entry name" value="ABC_TM1F"/>
    <property type="match status" value="1"/>
</dbReference>
<keyword evidence="7 10" id="KW-1133">Transmembrane helix</keyword>
<protein>
    <submittedName>
        <fullName evidence="14">ABC-type bacteriocin/lantibiotic exporter, contains an N-terminal double-glycine peptidase domain</fullName>
    </submittedName>
</protein>